<dbReference type="Pfam" id="PF02635">
    <property type="entry name" value="DsrE"/>
    <property type="match status" value="1"/>
</dbReference>
<dbReference type="SUPFAM" id="SSF75169">
    <property type="entry name" value="DsrEFH-like"/>
    <property type="match status" value="1"/>
</dbReference>
<name>S6ACQ0_SULDS</name>
<keyword evidence="1" id="KW-0732">Signal</keyword>
<dbReference type="PANTHER" id="PTHR37691">
    <property type="entry name" value="BLR3518 PROTEIN"/>
    <property type="match status" value="1"/>
</dbReference>
<dbReference type="KEGG" id="sdr:SCD_n01932"/>
<accession>S6ACQ0</accession>
<evidence type="ECO:0000256" key="1">
    <source>
        <dbReference type="SAM" id="SignalP"/>
    </source>
</evidence>
<dbReference type="InterPro" id="IPR027396">
    <property type="entry name" value="DsrEFH-like"/>
</dbReference>
<dbReference type="STRING" id="1163617.SCD_n01932"/>
<dbReference type="EMBL" id="AP013066">
    <property type="protein sequence ID" value="BAN35743.1"/>
    <property type="molecule type" value="Genomic_DNA"/>
</dbReference>
<dbReference type="Proteomes" id="UP000015559">
    <property type="component" value="Chromosome"/>
</dbReference>
<organism evidence="2 3">
    <name type="scientific">Sulfuricella denitrificans (strain DSM 22764 / NBRC 105220 / skB26)</name>
    <dbReference type="NCBI Taxonomy" id="1163617"/>
    <lineage>
        <taxon>Bacteria</taxon>
        <taxon>Pseudomonadati</taxon>
        <taxon>Pseudomonadota</taxon>
        <taxon>Betaproteobacteria</taxon>
        <taxon>Nitrosomonadales</taxon>
        <taxon>Sulfuricellaceae</taxon>
        <taxon>Sulfuricella</taxon>
    </lineage>
</organism>
<dbReference type="AlphaFoldDB" id="S6ACQ0"/>
<keyword evidence="3" id="KW-1185">Reference proteome</keyword>
<evidence type="ECO:0000313" key="2">
    <source>
        <dbReference type="EMBL" id="BAN35743.1"/>
    </source>
</evidence>
<proteinExistence type="predicted"/>
<feature type="signal peptide" evidence="1">
    <location>
        <begin position="1"/>
        <end position="27"/>
    </location>
</feature>
<reference evidence="2 3" key="1">
    <citation type="journal article" date="2012" name="Appl. Environ. Microbiol.">
        <title>Draft genome sequence of a psychrotolerant sulfur-oxidizing bacterium, Sulfuricella denitrificans skB26, and proteomic insights into cold adaptation.</title>
        <authorList>
            <person name="Watanabe T."/>
            <person name="Kojima H."/>
            <person name="Fukui M."/>
        </authorList>
    </citation>
    <scope>NUCLEOTIDE SEQUENCE [LARGE SCALE GENOMIC DNA]</scope>
    <source>
        <strain evidence="3">skB26</strain>
    </source>
</reference>
<sequence length="151" mass="16125">MKILRQFQHMVAASALALSFASSAAQAVDAPAPQATADKQKVVFQVSAGDPKIWNLALNNAKNVQQELGAQNADIEIVVYGPGIGMLKFDSAVANRIDEAVGSGVKIVACENTMKAQNLTKDDMLSSLSYVPAGVIELMKKQKEGYAYIRP</sequence>
<evidence type="ECO:0000313" key="3">
    <source>
        <dbReference type="Proteomes" id="UP000015559"/>
    </source>
</evidence>
<dbReference type="InterPro" id="IPR003787">
    <property type="entry name" value="Sulphur_relay_DsrE/F-like"/>
</dbReference>
<protein>
    <submittedName>
        <fullName evidence="2">Uncharacterized protein</fullName>
    </submittedName>
</protein>
<gene>
    <name evidence="2" type="ORF">SCD_n01932</name>
</gene>
<feature type="chain" id="PRO_5004535513" evidence="1">
    <location>
        <begin position="28"/>
        <end position="151"/>
    </location>
</feature>
<dbReference type="HOGENOM" id="CLU_127515_1_1_4"/>
<dbReference type="eggNOG" id="COG1416">
    <property type="taxonomic scope" value="Bacteria"/>
</dbReference>
<dbReference type="PANTHER" id="PTHR37691:SF1">
    <property type="entry name" value="BLR3518 PROTEIN"/>
    <property type="match status" value="1"/>
</dbReference>
<dbReference type="RefSeq" id="WP_009204937.1">
    <property type="nucleotide sequence ID" value="NC_022357.1"/>
</dbReference>
<dbReference type="Gene3D" id="3.40.1260.10">
    <property type="entry name" value="DsrEFH-like"/>
    <property type="match status" value="1"/>
</dbReference>
<dbReference type="OrthoDB" id="5295901at2"/>